<keyword evidence="1" id="KW-0812">Transmembrane</keyword>
<feature type="transmembrane region" description="Helical" evidence="1">
    <location>
        <begin position="6"/>
        <end position="25"/>
    </location>
</feature>
<gene>
    <name evidence="2" type="ORF">BXY80_2787</name>
</gene>
<dbReference type="OrthoDB" id="1353214at2"/>
<accession>A0A420DC05</accession>
<dbReference type="EMBL" id="RAQJ01000009">
    <property type="protein sequence ID" value="RKE89438.1"/>
    <property type="molecule type" value="Genomic_DNA"/>
</dbReference>
<comment type="caution">
    <text evidence="2">The sequence shown here is derived from an EMBL/GenBank/DDBJ whole genome shotgun (WGS) entry which is preliminary data.</text>
</comment>
<reference evidence="2 3" key="1">
    <citation type="submission" date="2018-09" db="EMBL/GenBank/DDBJ databases">
        <title>Genomic Encyclopedia of Archaeal and Bacterial Type Strains, Phase II (KMG-II): from individual species to whole genera.</title>
        <authorList>
            <person name="Goeker M."/>
        </authorList>
    </citation>
    <scope>NUCLEOTIDE SEQUENCE [LARGE SCALE GENOMIC DNA]</scope>
    <source>
        <strain evidence="2 3">DSM 26283</strain>
    </source>
</reference>
<organism evidence="2 3">
    <name type="scientific">Ichthyenterobacterium magnum</name>
    <dbReference type="NCBI Taxonomy" id="1230530"/>
    <lineage>
        <taxon>Bacteria</taxon>
        <taxon>Pseudomonadati</taxon>
        <taxon>Bacteroidota</taxon>
        <taxon>Flavobacteriia</taxon>
        <taxon>Flavobacteriales</taxon>
        <taxon>Flavobacteriaceae</taxon>
        <taxon>Ichthyenterobacterium</taxon>
    </lineage>
</organism>
<dbReference type="RefSeq" id="WP_120202918.1">
    <property type="nucleotide sequence ID" value="NZ_RAQJ01000009.1"/>
</dbReference>
<protein>
    <submittedName>
        <fullName evidence="2">Uncharacterized protein</fullName>
    </submittedName>
</protein>
<name>A0A420DC05_9FLAO</name>
<evidence type="ECO:0000313" key="2">
    <source>
        <dbReference type="EMBL" id="RKE89438.1"/>
    </source>
</evidence>
<proteinExistence type="predicted"/>
<evidence type="ECO:0000256" key="1">
    <source>
        <dbReference type="SAM" id="Phobius"/>
    </source>
</evidence>
<keyword evidence="1" id="KW-0472">Membrane</keyword>
<dbReference type="Proteomes" id="UP000284892">
    <property type="component" value="Unassembled WGS sequence"/>
</dbReference>
<dbReference type="AlphaFoldDB" id="A0A420DC05"/>
<evidence type="ECO:0000313" key="3">
    <source>
        <dbReference type="Proteomes" id="UP000284892"/>
    </source>
</evidence>
<sequence>MITFLYIIGGIGAIFFIYYFISIYIQSNSVEHKEYKRKLKESLADEFIIDPETGTKITLEEAESGHWVAHDNEFRTISETELEKLLTEDEKQIEIALNYLRENKDYRKTELTDEEFDVFDNSKTLNNYDDWSYSNPFSFDNGIVILPAPELHGMTYYQDDYKESHLMFWKKIKNINGHYYLREKSTAEKVFDKFRNDDDLQLENYECFTIKKSFDLILINKLLEKFESQKGLEIEINNDNLLVKTLKLTSIEDIKRIEKLLKNVG</sequence>
<keyword evidence="3" id="KW-1185">Reference proteome</keyword>
<keyword evidence="1" id="KW-1133">Transmembrane helix</keyword>